<sequence>MERNEKKNLIYNLMTGVYDLHTLPDSANKIVKNEMAPGTVCEKLYSDIYDANRRVCARLHVEEDKDVEIIISNLMHMSQYLSMKMFDYGSDIKLIDKFDEEDWGRIIDTK</sequence>
<dbReference type="EMBL" id="FQZY01000060">
    <property type="protein sequence ID" value="SHK56784.1"/>
    <property type="molecule type" value="Genomic_DNA"/>
</dbReference>
<gene>
    <name evidence="1" type="ORF">SAMN02745243_03237</name>
</gene>
<organism evidence="1 2">
    <name type="scientific">Hespellia stercorisuis DSM 15480</name>
    <dbReference type="NCBI Taxonomy" id="1121950"/>
    <lineage>
        <taxon>Bacteria</taxon>
        <taxon>Bacillati</taxon>
        <taxon>Bacillota</taxon>
        <taxon>Clostridia</taxon>
        <taxon>Lachnospirales</taxon>
        <taxon>Lachnospiraceae</taxon>
        <taxon>Hespellia</taxon>
    </lineage>
</organism>
<dbReference type="OrthoDB" id="2055771at2"/>
<accession>A0A1M6TIN2</accession>
<evidence type="ECO:0000313" key="1">
    <source>
        <dbReference type="EMBL" id="SHK56784.1"/>
    </source>
</evidence>
<name>A0A1M6TIN2_9FIRM</name>
<protein>
    <submittedName>
        <fullName evidence="1">Uncharacterized protein</fullName>
    </submittedName>
</protein>
<dbReference type="AlphaFoldDB" id="A0A1M6TIN2"/>
<dbReference type="RefSeq" id="WP_073112364.1">
    <property type="nucleotide sequence ID" value="NZ_FQZY01000060.1"/>
</dbReference>
<dbReference type="Proteomes" id="UP000184301">
    <property type="component" value="Unassembled WGS sequence"/>
</dbReference>
<proteinExistence type="predicted"/>
<keyword evidence="2" id="KW-1185">Reference proteome</keyword>
<reference evidence="1 2" key="1">
    <citation type="submission" date="2016-11" db="EMBL/GenBank/DDBJ databases">
        <authorList>
            <person name="Jaros S."/>
            <person name="Januszkiewicz K."/>
            <person name="Wedrychowicz H."/>
        </authorList>
    </citation>
    <scope>NUCLEOTIDE SEQUENCE [LARGE SCALE GENOMIC DNA]</scope>
    <source>
        <strain evidence="1 2">DSM 15480</strain>
    </source>
</reference>
<dbReference type="STRING" id="1121950.SAMN02745243_03237"/>
<evidence type="ECO:0000313" key="2">
    <source>
        <dbReference type="Proteomes" id="UP000184301"/>
    </source>
</evidence>